<name>A0ABS4WAR5_9MICC</name>
<accession>A0ABS4WAR5</accession>
<dbReference type="EMBL" id="JAGIOE010000001">
    <property type="protein sequence ID" value="MBP2372699.1"/>
    <property type="molecule type" value="Genomic_DNA"/>
</dbReference>
<comment type="caution">
    <text evidence="1">The sequence shown here is derived from an EMBL/GenBank/DDBJ whole genome shotgun (WGS) entry which is preliminary data.</text>
</comment>
<keyword evidence="2" id="KW-1185">Reference proteome</keyword>
<protein>
    <recommendedName>
        <fullName evidence="3">DNA-binding protein</fullName>
    </recommendedName>
</protein>
<evidence type="ECO:0008006" key="3">
    <source>
        <dbReference type="Google" id="ProtNLM"/>
    </source>
</evidence>
<sequence>MSAHPLPKISAPASRALAGAGITTLEQAAAYGQAALLQLHGFGPQGIGILREALAGLGLELAD</sequence>
<dbReference type="Gene3D" id="1.10.150.20">
    <property type="entry name" value="5' to 3' exonuclease, C-terminal subdomain"/>
    <property type="match status" value="1"/>
</dbReference>
<dbReference type="SUPFAM" id="SSF47789">
    <property type="entry name" value="C-terminal domain of RNA polymerase alpha subunit"/>
    <property type="match status" value="1"/>
</dbReference>
<dbReference type="Proteomes" id="UP000766570">
    <property type="component" value="Unassembled WGS sequence"/>
</dbReference>
<gene>
    <name evidence="1" type="ORF">JOF46_000611</name>
</gene>
<evidence type="ECO:0000313" key="2">
    <source>
        <dbReference type="Proteomes" id="UP000766570"/>
    </source>
</evidence>
<dbReference type="RefSeq" id="WP_209905977.1">
    <property type="nucleotide sequence ID" value="NZ_BAAAMI010000019.1"/>
</dbReference>
<evidence type="ECO:0000313" key="1">
    <source>
        <dbReference type="EMBL" id="MBP2372699.1"/>
    </source>
</evidence>
<proteinExistence type="predicted"/>
<organism evidence="1 2">
    <name type="scientific">Paeniglutamicibacter psychrophenolicus</name>
    <dbReference type="NCBI Taxonomy" id="257454"/>
    <lineage>
        <taxon>Bacteria</taxon>
        <taxon>Bacillati</taxon>
        <taxon>Actinomycetota</taxon>
        <taxon>Actinomycetes</taxon>
        <taxon>Micrococcales</taxon>
        <taxon>Micrococcaceae</taxon>
        <taxon>Paeniglutamicibacter</taxon>
    </lineage>
</organism>
<reference evidence="1 2" key="1">
    <citation type="submission" date="2021-03" db="EMBL/GenBank/DDBJ databases">
        <title>Sequencing the genomes of 1000 actinobacteria strains.</title>
        <authorList>
            <person name="Klenk H.-P."/>
        </authorList>
    </citation>
    <scope>NUCLEOTIDE SEQUENCE [LARGE SCALE GENOMIC DNA]</scope>
    <source>
        <strain evidence="1 2">DSM 15454</strain>
    </source>
</reference>